<dbReference type="STRING" id="708187.A0A1Q8RZ80"/>
<dbReference type="EMBL" id="MPGH01000058">
    <property type="protein sequence ID" value="OLN92871.1"/>
    <property type="molecule type" value="Genomic_DNA"/>
</dbReference>
<reference evidence="2 3" key="1">
    <citation type="submission" date="2016-11" db="EMBL/GenBank/DDBJ databases">
        <title>Draft Genome Assembly of Colletotrichum chlorophyti a pathogen of herbaceous plants.</title>
        <authorList>
            <person name="Gan P."/>
            <person name="Narusaka M."/>
            <person name="Tsushima A."/>
            <person name="Narusaka Y."/>
            <person name="Takano Y."/>
            <person name="Shirasu K."/>
        </authorList>
    </citation>
    <scope>NUCLEOTIDE SEQUENCE [LARGE SCALE GENOMIC DNA]</scope>
    <source>
        <strain evidence="2 3">NTL11</strain>
    </source>
</reference>
<sequence length="304" mass="32918">MVSDNHISTSTSKGKEKEVAAPTADISDGSQDGSSFVARLATSATNLSRSALTGRLDPEGLQSGASSKSQPMATFSSSSSVHESAHRGATAVFGQPNTRPSADSAFASSRQSSSATGDSPFRDFMQARASVPYVGHPSNLPSDVKEQEARDGQEIVDLLNGPGDWGDYGYGDDDDSNFQTFISPQEEISLRMALFSSNEKRVPCNWDSLLNFEPDYLQGNDKIAEIHQHFGVADARKARAMWMDSWSDVLTSYTDEVWGDLGSLAREAHREIQEARVDGGQETDTGGMRALLRLRQILAHVRGH</sequence>
<feature type="compositionally biased region" description="Low complexity" evidence="1">
    <location>
        <begin position="101"/>
        <end position="115"/>
    </location>
</feature>
<feature type="compositionally biased region" description="Polar residues" evidence="1">
    <location>
        <begin position="1"/>
        <end position="12"/>
    </location>
</feature>
<feature type="region of interest" description="Disordered" evidence="1">
    <location>
        <begin position="1"/>
        <end position="33"/>
    </location>
</feature>
<gene>
    <name evidence="2" type="ORF">CCHL11_08828</name>
</gene>
<name>A0A1Q8RZ80_9PEZI</name>
<protein>
    <submittedName>
        <fullName evidence="2">Uncharacterized protein</fullName>
    </submittedName>
</protein>
<dbReference type="OrthoDB" id="5337545at2759"/>
<comment type="caution">
    <text evidence="2">The sequence shown here is derived from an EMBL/GenBank/DDBJ whole genome shotgun (WGS) entry which is preliminary data.</text>
</comment>
<proteinExistence type="predicted"/>
<feature type="compositionally biased region" description="Polar residues" evidence="1">
    <location>
        <begin position="63"/>
        <end position="75"/>
    </location>
</feature>
<evidence type="ECO:0000313" key="2">
    <source>
        <dbReference type="EMBL" id="OLN92871.1"/>
    </source>
</evidence>
<organism evidence="2 3">
    <name type="scientific">Colletotrichum chlorophyti</name>
    <dbReference type="NCBI Taxonomy" id="708187"/>
    <lineage>
        <taxon>Eukaryota</taxon>
        <taxon>Fungi</taxon>
        <taxon>Dikarya</taxon>
        <taxon>Ascomycota</taxon>
        <taxon>Pezizomycotina</taxon>
        <taxon>Sordariomycetes</taxon>
        <taxon>Hypocreomycetidae</taxon>
        <taxon>Glomerellales</taxon>
        <taxon>Glomerellaceae</taxon>
        <taxon>Colletotrichum</taxon>
    </lineage>
</organism>
<evidence type="ECO:0000313" key="3">
    <source>
        <dbReference type="Proteomes" id="UP000186583"/>
    </source>
</evidence>
<feature type="region of interest" description="Disordered" evidence="1">
    <location>
        <begin position="47"/>
        <end position="121"/>
    </location>
</feature>
<dbReference type="Proteomes" id="UP000186583">
    <property type="component" value="Unassembled WGS sequence"/>
</dbReference>
<keyword evidence="3" id="KW-1185">Reference proteome</keyword>
<accession>A0A1Q8RZ80</accession>
<dbReference type="AlphaFoldDB" id="A0A1Q8RZ80"/>
<evidence type="ECO:0000256" key="1">
    <source>
        <dbReference type="SAM" id="MobiDB-lite"/>
    </source>
</evidence>